<organism evidence="1 2">
    <name type="scientific">Pseudarthrobacter phenanthrenivorans</name>
    <name type="common">Arthrobacter phenanthrenivorans</name>
    <dbReference type="NCBI Taxonomy" id="361575"/>
    <lineage>
        <taxon>Bacteria</taxon>
        <taxon>Bacillati</taxon>
        <taxon>Actinomycetota</taxon>
        <taxon>Actinomycetes</taxon>
        <taxon>Micrococcales</taxon>
        <taxon>Micrococcaceae</taxon>
        <taxon>Pseudarthrobacter</taxon>
    </lineage>
</organism>
<dbReference type="EMBL" id="JWTB01000012">
    <property type="protein sequence ID" value="KIC67869.1"/>
    <property type="molecule type" value="Genomic_DNA"/>
</dbReference>
<dbReference type="InterPro" id="IPR016024">
    <property type="entry name" value="ARM-type_fold"/>
</dbReference>
<gene>
    <name evidence="1" type="ORF">RM50_06180</name>
</gene>
<dbReference type="SUPFAM" id="SSF48371">
    <property type="entry name" value="ARM repeat"/>
    <property type="match status" value="1"/>
</dbReference>
<dbReference type="Proteomes" id="UP000031196">
    <property type="component" value="Unassembled WGS sequence"/>
</dbReference>
<sequence length="238" mass="26262">MEDSADHALISALREALGKRADPVRAAGAQAYMKSSLPSLGVRVPEVRHIAASAARDFPPASAGQLQATVLELWRSSGFREERYAAIDLTAHRLVAGDLAMLPVYEEIIRTGAWWDYADGVAGRLCGLLLAHPREMSAVLRRWSRDPQLWIRRAAITSQLKAKKATDTALLAAVIEPNMADPEFFIRKAIGWALREYAKTDPEWVSVFVARHSGELSPLSTKEALRRIAGVGQQLRTR</sequence>
<comment type="caution">
    <text evidence="1">The sequence shown here is derived from an EMBL/GenBank/DDBJ whole genome shotgun (WGS) entry which is preliminary data.</text>
</comment>
<dbReference type="RefSeq" id="WP_043450957.1">
    <property type="nucleotide sequence ID" value="NZ_JWTB01000012.1"/>
</dbReference>
<dbReference type="Gene3D" id="1.25.10.90">
    <property type="match status" value="1"/>
</dbReference>
<name>A0A0B4D3B4_PSEPS</name>
<dbReference type="PANTHER" id="PTHR34070:SF1">
    <property type="entry name" value="DNA ALKYLATION REPAIR PROTEIN"/>
    <property type="match status" value="1"/>
</dbReference>
<evidence type="ECO:0000313" key="2">
    <source>
        <dbReference type="Proteomes" id="UP000031196"/>
    </source>
</evidence>
<accession>A0A0B4D3B4</accession>
<dbReference type="OrthoDB" id="9775346at2"/>
<proteinExistence type="predicted"/>
<reference evidence="1 2" key="1">
    <citation type="submission" date="2014-12" db="EMBL/GenBank/DDBJ databases">
        <title>Genome sequencing of Arthrobacter phenanthrenivorans SWC37.</title>
        <authorList>
            <person name="Tan P.W."/>
            <person name="Chan K.-G."/>
        </authorList>
    </citation>
    <scope>NUCLEOTIDE SEQUENCE [LARGE SCALE GENOMIC DNA]</scope>
    <source>
        <strain evidence="1 2">SWC37</strain>
    </source>
</reference>
<protein>
    <submittedName>
        <fullName evidence="1">DNA alkylation repair protein</fullName>
    </submittedName>
</protein>
<dbReference type="PANTHER" id="PTHR34070">
    <property type="entry name" value="ARMADILLO-TYPE FOLD"/>
    <property type="match status" value="1"/>
</dbReference>
<dbReference type="Pfam" id="PF08713">
    <property type="entry name" value="DNA_alkylation"/>
    <property type="match status" value="1"/>
</dbReference>
<evidence type="ECO:0000313" key="1">
    <source>
        <dbReference type="EMBL" id="KIC67869.1"/>
    </source>
</evidence>
<dbReference type="InterPro" id="IPR014825">
    <property type="entry name" value="DNA_alkylation"/>
</dbReference>
<dbReference type="AlphaFoldDB" id="A0A0B4D3B4"/>
<dbReference type="CDD" id="cd07064">
    <property type="entry name" value="AlkD_like_1"/>
    <property type="match status" value="1"/>
</dbReference>